<dbReference type="SMART" id="SM00388">
    <property type="entry name" value="HisKA"/>
    <property type="match status" value="1"/>
</dbReference>
<reference evidence="10 11" key="1">
    <citation type="submission" date="2018-07" db="EMBL/GenBank/DDBJ databases">
        <title>Lottiidibacillus patelloidae gen. nov., sp. nov., isolated from the intestinal tract of a marine limpet and the reclassification of B. taeanensis BH030017T, B. algicola KMM 3737T and B. hwajinpoensis SW-72T as genus Lottiidibacillus.</title>
        <authorList>
            <person name="Liu R."/>
            <person name="Huang Z."/>
        </authorList>
    </citation>
    <scope>NUCLEOTIDE SEQUENCE [LARGE SCALE GENOMIC DNA]</scope>
    <source>
        <strain evidence="10 11">BH030017</strain>
    </source>
</reference>
<keyword evidence="8" id="KW-0902">Two-component regulatory system</keyword>
<evidence type="ECO:0000256" key="3">
    <source>
        <dbReference type="ARBA" id="ARBA00022553"/>
    </source>
</evidence>
<keyword evidence="4" id="KW-0808">Transferase</keyword>
<evidence type="ECO:0000313" key="11">
    <source>
        <dbReference type="Proteomes" id="UP000253314"/>
    </source>
</evidence>
<evidence type="ECO:0000256" key="7">
    <source>
        <dbReference type="ARBA" id="ARBA00022840"/>
    </source>
</evidence>
<evidence type="ECO:0000256" key="4">
    <source>
        <dbReference type="ARBA" id="ARBA00022679"/>
    </source>
</evidence>
<dbReference type="InterPro" id="IPR018984">
    <property type="entry name" value="Histidine_kinase_N"/>
</dbReference>
<dbReference type="Pfam" id="PF02518">
    <property type="entry name" value="HATPase_c"/>
    <property type="match status" value="1"/>
</dbReference>
<dbReference type="EMBL" id="QOCW01000009">
    <property type="protein sequence ID" value="RBW69674.1"/>
    <property type="molecule type" value="Genomic_DNA"/>
</dbReference>
<sequence>MTSIRKQLILFLENNASSFLTSWREKLLISENDLYKEKVNNNGLKMYELVKRTLENSLDEDDIRKLAYHVAFERVEANINIGEFVYNVNLGRSEIIKWMMNSELSTQDLQPLIEEINTVFDQFTYYAVRKYTEIKEEKLQEKTLFINQTHKERLTILGQMSSSFVHEFRNPLTTVLGFAKLLKSEYPDLKYLDIMEHELHQLKARITQFLHVSKKELINDEKISLSLYELFDELLEFLYPSIVDGDVTIETNIDTDIQVLANKEELRQVFLNLFLNSIDALQQVNYKRKINIDCSMAAGNVEIMISNNGPMIPKEIIEVIFEPFFTTKELGTGIGLYVCKKIIENQHGEISCVSNDKLTTFTIKLPLL</sequence>
<dbReference type="SUPFAM" id="SSF55874">
    <property type="entry name" value="ATPase domain of HSP90 chaperone/DNA topoisomerase II/histidine kinase"/>
    <property type="match status" value="1"/>
</dbReference>
<dbReference type="InterPro" id="IPR036097">
    <property type="entry name" value="HisK_dim/P_sf"/>
</dbReference>
<dbReference type="PROSITE" id="PS50109">
    <property type="entry name" value="HIS_KIN"/>
    <property type="match status" value="1"/>
</dbReference>
<dbReference type="Pfam" id="PF00512">
    <property type="entry name" value="HisKA"/>
    <property type="match status" value="1"/>
</dbReference>
<dbReference type="Gene3D" id="1.10.490.70">
    <property type="entry name" value="Histidine kinase N-terminal domain"/>
    <property type="match status" value="1"/>
</dbReference>
<evidence type="ECO:0000256" key="8">
    <source>
        <dbReference type="ARBA" id="ARBA00023012"/>
    </source>
</evidence>
<evidence type="ECO:0000256" key="1">
    <source>
        <dbReference type="ARBA" id="ARBA00000085"/>
    </source>
</evidence>
<dbReference type="InterPro" id="IPR005467">
    <property type="entry name" value="His_kinase_dom"/>
</dbReference>
<dbReference type="CDD" id="cd00082">
    <property type="entry name" value="HisKA"/>
    <property type="match status" value="1"/>
</dbReference>
<dbReference type="InterPro" id="IPR036890">
    <property type="entry name" value="HATPase_C_sf"/>
</dbReference>
<name>A0A366XZT3_9BACI</name>
<evidence type="ECO:0000256" key="6">
    <source>
        <dbReference type="ARBA" id="ARBA00022777"/>
    </source>
</evidence>
<keyword evidence="7" id="KW-0067">ATP-binding</keyword>
<evidence type="ECO:0000256" key="2">
    <source>
        <dbReference type="ARBA" id="ARBA00012438"/>
    </source>
</evidence>
<dbReference type="PANTHER" id="PTHR43065">
    <property type="entry name" value="SENSOR HISTIDINE KINASE"/>
    <property type="match status" value="1"/>
</dbReference>
<organism evidence="10 11">
    <name type="scientific">Bacillus taeanensis</name>
    <dbReference type="NCBI Taxonomy" id="273032"/>
    <lineage>
        <taxon>Bacteria</taxon>
        <taxon>Bacillati</taxon>
        <taxon>Bacillota</taxon>
        <taxon>Bacilli</taxon>
        <taxon>Bacillales</taxon>
        <taxon>Bacillaceae</taxon>
        <taxon>Bacillus</taxon>
    </lineage>
</organism>
<dbReference type="OrthoDB" id="9815750at2"/>
<comment type="catalytic activity">
    <reaction evidence="1">
        <text>ATP + protein L-histidine = ADP + protein N-phospho-L-histidine.</text>
        <dbReference type="EC" id="2.7.13.3"/>
    </reaction>
</comment>
<dbReference type="SUPFAM" id="SSF47384">
    <property type="entry name" value="Homodimeric domain of signal transducing histidine kinase"/>
    <property type="match status" value="1"/>
</dbReference>
<dbReference type="Pfam" id="PF09385">
    <property type="entry name" value="HisK_N"/>
    <property type="match status" value="1"/>
</dbReference>
<dbReference type="Proteomes" id="UP000253314">
    <property type="component" value="Unassembled WGS sequence"/>
</dbReference>
<dbReference type="InterPro" id="IPR004358">
    <property type="entry name" value="Sig_transdc_His_kin-like_C"/>
</dbReference>
<evidence type="ECO:0000256" key="5">
    <source>
        <dbReference type="ARBA" id="ARBA00022741"/>
    </source>
</evidence>
<dbReference type="SMART" id="SM00387">
    <property type="entry name" value="HATPase_c"/>
    <property type="match status" value="1"/>
</dbReference>
<protein>
    <recommendedName>
        <fullName evidence="2">histidine kinase</fullName>
        <ecNumber evidence="2">2.7.13.3</ecNumber>
    </recommendedName>
</protein>
<dbReference type="RefSeq" id="WP_113806060.1">
    <property type="nucleotide sequence ID" value="NZ_QOCW01000009.1"/>
</dbReference>
<dbReference type="Gene3D" id="3.30.565.10">
    <property type="entry name" value="Histidine kinase-like ATPase, C-terminal domain"/>
    <property type="match status" value="1"/>
</dbReference>
<dbReference type="InterPro" id="IPR003594">
    <property type="entry name" value="HATPase_dom"/>
</dbReference>
<evidence type="ECO:0000313" key="10">
    <source>
        <dbReference type="EMBL" id="RBW69674.1"/>
    </source>
</evidence>
<dbReference type="GO" id="GO:0000155">
    <property type="term" value="F:phosphorelay sensor kinase activity"/>
    <property type="evidence" value="ECO:0007669"/>
    <property type="project" value="InterPro"/>
</dbReference>
<dbReference type="InterPro" id="IPR003661">
    <property type="entry name" value="HisK_dim/P_dom"/>
</dbReference>
<keyword evidence="3" id="KW-0597">Phosphoprotein</keyword>
<evidence type="ECO:0000259" key="9">
    <source>
        <dbReference type="PROSITE" id="PS50109"/>
    </source>
</evidence>
<dbReference type="PRINTS" id="PR00344">
    <property type="entry name" value="BCTRLSENSOR"/>
</dbReference>
<keyword evidence="5" id="KW-0547">Nucleotide-binding</keyword>
<comment type="caution">
    <text evidence="10">The sequence shown here is derived from an EMBL/GenBank/DDBJ whole genome shotgun (WGS) entry which is preliminary data.</text>
</comment>
<dbReference type="GO" id="GO:0005524">
    <property type="term" value="F:ATP binding"/>
    <property type="evidence" value="ECO:0007669"/>
    <property type="project" value="UniProtKB-KW"/>
</dbReference>
<dbReference type="AlphaFoldDB" id="A0A366XZT3"/>
<dbReference type="PANTHER" id="PTHR43065:SF10">
    <property type="entry name" value="PEROXIDE STRESS-ACTIVATED HISTIDINE KINASE MAK3"/>
    <property type="match status" value="1"/>
</dbReference>
<accession>A0A366XZT3</accession>
<dbReference type="Gene3D" id="1.10.287.130">
    <property type="match status" value="1"/>
</dbReference>
<feature type="domain" description="Histidine kinase" evidence="9">
    <location>
        <begin position="163"/>
        <end position="368"/>
    </location>
</feature>
<proteinExistence type="predicted"/>
<dbReference type="EC" id="2.7.13.3" evidence="2"/>
<gene>
    <name evidence="10" type="ORF">DS031_10650</name>
</gene>
<keyword evidence="11" id="KW-1185">Reference proteome</keyword>
<keyword evidence="6 10" id="KW-0418">Kinase</keyword>